<dbReference type="AlphaFoldDB" id="A3LX81"/>
<dbReference type="eggNOG" id="ENOG502RQ2J">
    <property type="taxonomic scope" value="Eukaryota"/>
</dbReference>
<sequence length="302" mass="34996">MSSISRDVTLIVQSTSLSDFQKIKQLKSVVTISNVAELALPISEIDDSYNVILYLIRIELIIAHSEDYSKLPDLFRELSLVPYLKNINSSSVSPQNFKETYIKTTYNDNLTDYQYLIQNPNNRKLLDLINKKMLLVSNLPSTDETYHDLNRLINLKILELFIISSYDFRKKNILKHLQEDMKLDTDESSPVTELVDLLASGRVIPFDLWQKALSSDFGNNYYFLIRRCMNTSQLIVNWLENNIVLLSKYYISIKISKVYQLFHISSDIEVEQVILDMVVHKKLPTNSKIDQIEGILVFGQEE</sequence>
<evidence type="ECO:0000313" key="2">
    <source>
        <dbReference type="EMBL" id="ABN67758.2"/>
    </source>
</evidence>
<proteinExistence type="predicted"/>
<dbReference type="InterPro" id="IPR000717">
    <property type="entry name" value="PCI_dom"/>
</dbReference>
<feature type="domain" description="PCI" evidence="1">
    <location>
        <begin position="232"/>
        <end position="299"/>
    </location>
</feature>
<reference evidence="2 3" key="1">
    <citation type="journal article" date="2007" name="Nat. Biotechnol.">
        <title>Genome sequence of the lignocellulose-bioconverting and xylose-fermenting yeast Pichia stipitis.</title>
        <authorList>
            <person name="Jeffries T.W."/>
            <person name="Grigoriev I.V."/>
            <person name="Grimwood J."/>
            <person name="Laplaza J.M."/>
            <person name="Aerts A."/>
            <person name="Salamov A."/>
            <person name="Schmutz J."/>
            <person name="Lindquist E."/>
            <person name="Dehal P."/>
            <person name="Shapiro H."/>
            <person name="Jin Y.S."/>
            <person name="Passoth V."/>
            <person name="Richardson P.M."/>
        </authorList>
    </citation>
    <scope>NUCLEOTIDE SEQUENCE [LARGE SCALE GENOMIC DNA]</scope>
    <source>
        <strain evidence="3">ATCC 58785 / CBS 6054 / NBRC 10063 / NRRL Y-11545</strain>
    </source>
</reference>
<dbReference type="SUPFAM" id="SSF46785">
    <property type="entry name" value="Winged helix' DNA-binding domain"/>
    <property type="match status" value="1"/>
</dbReference>
<feature type="non-terminal residue" evidence="2">
    <location>
        <position position="302"/>
    </location>
</feature>
<organism evidence="2 3">
    <name type="scientific">Scheffersomyces stipitis (strain ATCC 58785 / CBS 6054 / NBRC 10063 / NRRL Y-11545)</name>
    <name type="common">Yeast</name>
    <name type="synonym">Pichia stipitis</name>
    <dbReference type="NCBI Taxonomy" id="322104"/>
    <lineage>
        <taxon>Eukaryota</taxon>
        <taxon>Fungi</taxon>
        <taxon>Dikarya</taxon>
        <taxon>Ascomycota</taxon>
        <taxon>Saccharomycotina</taxon>
        <taxon>Pichiomycetes</taxon>
        <taxon>Debaryomycetaceae</taxon>
        <taxon>Scheffersomyces</taxon>
    </lineage>
</organism>
<dbReference type="InterPro" id="IPR036388">
    <property type="entry name" value="WH-like_DNA-bd_sf"/>
</dbReference>
<name>A3LX81_PICST</name>
<dbReference type="Pfam" id="PF01399">
    <property type="entry name" value="PCI"/>
    <property type="match status" value="1"/>
</dbReference>
<dbReference type="Gene3D" id="1.10.10.10">
    <property type="entry name" value="Winged helix-like DNA-binding domain superfamily/Winged helix DNA-binding domain"/>
    <property type="match status" value="1"/>
</dbReference>
<dbReference type="GO" id="GO:0008541">
    <property type="term" value="C:proteasome regulatory particle, lid subcomplex"/>
    <property type="evidence" value="ECO:0007669"/>
    <property type="project" value="UniProtKB-ARBA"/>
</dbReference>
<dbReference type="EMBL" id="CP000500">
    <property type="protein sequence ID" value="ABN67758.2"/>
    <property type="molecule type" value="Genomic_DNA"/>
</dbReference>
<dbReference type="InterPro" id="IPR036390">
    <property type="entry name" value="WH_DNA-bd_sf"/>
</dbReference>
<keyword evidence="3" id="KW-1185">Reference proteome</keyword>
<dbReference type="OMA" id="ESIMTNY"/>
<dbReference type="Proteomes" id="UP000002258">
    <property type="component" value="Chromosome 6"/>
</dbReference>
<dbReference type="OrthoDB" id="4082216at2759"/>
<dbReference type="RefSeq" id="XP_001385787.2">
    <property type="nucleotide sequence ID" value="XM_001385750.1"/>
</dbReference>
<dbReference type="GeneID" id="4839758"/>
<dbReference type="KEGG" id="pic:PICST_61958"/>
<protein>
    <recommendedName>
        <fullName evidence="1">PCI domain-containing protein</fullName>
    </recommendedName>
</protein>
<dbReference type="InParanoid" id="A3LX81"/>
<dbReference type="HOGENOM" id="CLU_075099_0_0_1"/>
<gene>
    <name evidence="2" type="ORF">PICST_61958</name>
</gene>
<evidence type="ECO:0000313" key="3">
    <source>
        <dbReference type="Proteomes" id="UP000002258"/>
    </source>
</evidence>
<evidence type="ECO:0000259" key="1">
    <source>
        <dbReference type="Pfam" id="PF01399"/>
    </source>
</evidence>
<accession>A3LX81</accession>